<dbReference type="Pfam" id="PF16516">
    <property type="entry name" value="CC2-LZ"/>
    <property type="match status" value="1"/>
</dbReference>
<sequence>MMDGQVPYRIYDPGGSSRLRMSDVSSEPEVIDSISYQQLVEENQVLKERMKGLRSLGNLLEESQAEALKLRQKVEELARQDSLKSTSLSAQEINGPALTSDAQASGHQHQSESDKHGKLVEEAKAEVKASSSGSSSEFEVVSAEDKKDTSGEQAEEVLQKLAIEDGNVSVHLQRLENSLCLFAEETNRKELLAHLGRMAVDFNRLSSKVQKNEYKTTILQTLCEQLRKENEDLRKKLDHDLNDKNQMMEKMKHENLKLKKMMAERVQQKEMDQTIPTPAVVFKEEPVGKPLEGAALQQNAKTTDPQDSVDKNMMEILEKKVAALEVQRKELLEVNKQWDQQFRSMKQQYEQKIVELRQRLARSQKELTERENGYEEKQRDFDRKLLLAKSKIESGESEKERCLGEIKELKQRNQCLQNQLQPLTKQREYQEKEIQRLNKALGEALAAQPSSPQPVLFSNTSDSCMSARRTELLTQIEVLKQQVKIFEEDFQRERSDRERMNEEKEELRQKLEKVQTQMTLLNTQLRIYQEDYQKEKLEKEKIQRLLKHQKQLAHLAHSWCGKDQCLGFDAFSIWDLRPFLTHCAIWVSPSRGEQAKFKDSRTYISQAREGAALREEEPSYSKLALCSAQWFNHPKLTALYLPSTAAWIAKSSVSRGCLTL</sequence>
<evidence type="ECO:0000256" key="1">
    <source>
        <dbReference type="ARBA" id="ARBA00004123"/>
    </source>
</evidence>
<dbReference type="OMA" id="ERGNMEG"/>
<dbReference type="PANTHER" id="PTHR31882:SF3">
    <property type="entry name" value="TNFAIP3-INTERACTING PROTEIN 1"/>
    <property type="match status" value="1"/>
</dbReference>
<dbReference type="GO" id="GO:0010604">
    <property type="term" value="P:positive regulation of macromolecule metabolic process"/>
    <property type="evidence" value="ECO:0007669"/>
    <property type="project" value="UniProtKB-ARBA"/>
</dbReference>
<feature type="coiled-coil region" evidence="13">
    <location>
        <begin position="216"/>
        <end position="264"/>
    </location>
</feature>
<feature type="coiled-coil region" evidence="13">
    <location>
        <begin position="469"/>
        <end position="552"/>
    </location>
</feature>
<feature type="coiled-coil region" evidence="13">
    <location>
        <begin position="36"/>
        <end position="80"/>
    </location>
</feature>
<dbReference type="Gene3D" id="1.20.5.990">
    <property type="entry name" value="Nemo cc2-lz domain - 1d5 darpin complex"/>
    <property type="match status" value="1"/>
</dbReference>
<dbReference type="EMBL" id="BEZZ01000689">
    <property type="protein sequence ID" value="GCC35349.1"/>
    <property type="molecule type" value="Genomic_DNA"/>
</dbReference>
<evidence type="ECO:0000256" key="9">
    <source>
        <dbReference type="ARBA" id="ARBA00073021"/>
    </source>
</evidence>
<dbReference type="InterPro" id="IPR032419">
    <property type="entry name" value="CC2-LZ_dom"/>
</dbReference>
<dbReference type="GO" id="GO:0006954">
    <property type="term" value="P:inflammatory response"/>
    <property type="evidence" value="ECO:0007669"/>
    <property type="project" value="UniProtKB-KW"/>
</dbReference>
<evidence type="ECO:0000256" key="4">
    <source>
        <dbReference type="ARBA" id="ARBA00022490"/>
    </source>
</evidence>
<dbReference type="STRING" id="137246.A0A401SY73"/>
<gene>
    <name evidence="16" type="ORF">chiPu_0013832</name>
</gene>
<name>A0A401SY73_CHIPU</name>
<comment type="subcellular location">
    <subcellularLocation>
        <location evidence="2">Cytoplasm</location>
    </subcellularLocation>
    <subcellularLocation>
        <location evidence="1">Nucleus</location>
    </subcellularLocation>
</comment>
<evidence type="ECO:0000256" key="11">
    <source>
        <dbReference type="ARBA" id="ARBA00079468"/>
    </source>
</evidence>
<dbReference type="PANTHER" id="PTHR31882">
    <property type="entry name" value="TNFAIP3-INTERACTING PROTEIN COILED COIL FAMILY MEMBER"/>
    <property type="match status" value="1"/>
</dbReference>
<evidence type="ECO:0000259" key="15">
    <source>
        <dbReference type="Pfam" id="PF16516"/>
    </source>
</evidence>
<organism evidence="16 17">
    <name type="scientific">Chiloscyllium punctatum</name>
    <name type="common">Brownbanded bambooshark</name>
    <name type="synonym">Hemiscyllium punctatum</name>
    <dbReference type="NCBI Taxonomy" id="137246"/>
    <lineage>
        <taxon>Eukaryota</taxon>
        <taxon>Metazoa</taxon>
        <taxon>Chordata</taxon>
        <taxon>Craniata</taxon>
        <taxon>Vertebrata</taxon>
        <taxon>Chondrichthyes</taxon>
        <taxon>Elasmobranchii</taxon>
        <taxon>Galeomorphii</taxon>
        <taxon>Galeoidea</taxon>
        <taxon>Orectolobiformes</taxon>
        <taxon>Hemiscylliidae</taxon>
        <taxon>Chiloscyllium</taxon>
    </lineage>
</organism>
<evidence type="ECO:0000256" key="7">
    <source>
        <dbReference type="ARBA" id="ARBA00023198"/>
    </source>
</evidence>
<keyword evidence="4" id="KW-0963">Cytoplasm</keyword>
<evidence type="ECO:0000256" key="8">
    <source>
        <dbReference type="ARBA" id="ARBA00023242"/>
    </source>
</evidence>
<keyword evidence="17" id="KW-1185">Reference proteome</keyword>
<protein>
    <recommendedName>
        <fullName evidence="9">TNFAIP3-interacting protein 1</fullName>
    </recommendedName>
    <alternativeName>
        <fullName evidence="11">A20-binding inhibitor of NF-kappa-B activation 1</fullName>
    </alternativeName>
    <alternativeName>
        <fullName evidence="12">Nef-associated factor 1</fullName>
    </alternativeName>
    <alternativeName>
        <fullName evidence="10">Virion-associated nuclear shuttling protein</fullName>
    </alternativeName>
</protein>
<keyword evidence="3" id="KW-0488">Methylation</keyword>
<dbReference type="GO" id="GO:0006357">
    <property type="term" value="P:regulation of transcription by RNA polymerase II"/>
    <property type="evidence" value="ECO:0007669"/>
    <property type="project" value="TreeGrafter"/>
</dbReference>
<feature type="coiled-coil region" evidence="13">
    <location>
        <begin position="314"/>
        <end position="426"/>
    </location>
</feature>
<evidence type="ECO:0000256" key="5">
    <source>
        <dbReference type="ARBA" id="ARBA00022553"/>
    </source>
</evidence>
<keyword evidence="5" id="KW-0597">Phosphoprotein</keyword>
<dbReference type="GO" id="GO:0005634">
    <property type="term" value="C:nucleus"/>
    <property type="evidence" value="ECO:0007669"/>
    <property type="project" value="UniProtKB-SubCell"/>
</dbReference>
<evidence type="ECO:0000256" key="14">
    <source>
        <dbReference type="SAM" id="MobiDB-lite"/>
    </source>
</evidence>
<evidence type="ECO:0000313" key="17">
    <source>
        <dbReference type="Proteomes" id="UP000287033"/>
    </source>
</evidence>
<evidence type="ECO:0000256" key="10">
    <source>
        <dbReference type="ARBA" id="ARBA00075165"/>
    </source>
</evidence>
<reference evidence="16 17" key="1">
    <citation type="journal article" date="2018" name="Nat. Ecol. Evol.">
        <title>Shark genomes provide insights into elasmobranch evolution and the origin of vertebrates.</title>
        <authorList>
            <person name="Hara Y"/>
            <person name="Yamaguchi K"/>
            <person name="Onimaru K"/>
            <person name="Kadota M"/>
            <person name="Koyanagi M"/>
            <person name="Keeley SD"/>
            <person name="Tatsumi K"/>
            <person name="Tanaka K"/>
            <person name="Motone F"/>
            <person name="Kageyama Y"/>
            <person name="Nozu R"/>
            <person name="Adachi N"/>
            <person name="Nishimura O"/>
            <person name="Nakagawa R"/>
            <person name="Tanegashima C"/>
            <person name="Kiyatake I"/>
            <person name="Matsumoto R"/>
            <person name="Murakumo K"/>
            <person name="Nishida K"/>
            <person name="Terakita A"/>
            <person name="Kuratani S"/>
            <person name="Sato K"/>
            <person name="Hyodo S Kuraku.S."/>
        </authorList>
    </citation>
    <scope>NUCLEOTIDE SEQUENCE [LARGE SCALE GENOMIC DNA]</scope>
</reference>
<evidence type="ECO:0000256" key="12">
    <source>
        <dbReference type="ARBA" id="ARBA00081786"/>
    </source>
</evidence>
<accession>A0A401SY73</accession>
<keyword evidence="8" id="KW-0539">Nucleus</keyword>
<comment type="caution">
    <text evidence="16">The sequence shown here is derived from an EMBL/GenBank/DDBJ whole genome shotgun (WGS) entry which is preliminary data.</text>
</comment>
<dbReference type="GO" id="GO:0043124">
    <property type="term" value="P:negative regulation of canonical NF-kappaB signal transduction"/>
    <property type="evidence" value="ECO:0007669"/>
    <property type="project" value="UniProtKB-ARBA"/>
</dbReference>
<evidence type="ECO:0000256" key="3">
    <source>
        <dbReference type="ARBA" id="ARBA00022481"/>
    </source>
</evidence>
<proteinExistence type="predicted"/>
<dbReference type="AlphaFoldDB" id="A0A401SY73"/>
<evidence type="ECO:0000313" key="16">
    <source>
        <dbReference type="EMBL" id="GCC35349.1"/>
    </source>
</evidence>
<dbReference type="Proteomes" id="UP000287033">
    <property type="component" value="Unassembled WGS sequence"/>
</dbReference>
<dbReference type="GO" id="GO:0071222">
    <property type="term" value="P:cellular response to lipopolysaccharide"/>
    <property type="evidence" value="ECO:0007669"/>
    <property type="project" value="TreeGrafter"/>
</dbReference>
<dbReference type="FunFam" id="1.20.5.990:FF:000001">
    <property type="entry name" value="TNFAIP3 interacting protein 1"/>
    <property type="match status" value="1"/>
</dbReference>
<keyword evidence="7" id="KW-0395">Inflammatory response</keyword>
<feature type="domain" description="NF-kappa-B essential modulator NEMO CC2-LZ" evidence="15">
    <location>
        <begin position="416"/>
        <end position="521"/>
    </location>
</feature>
<dbReference type="OrthoDB" id="10059994at2759"/>
<evidence type="ECO:0000256" key="2">
    <source>
        <dbReference type="ARBA" id="ARBA00004496"/>
    </source>
</evidence>
<feature type="region of interest" description="Disordered" evidence="14">
    <location>
        <begin position="123"/>
        <end position="153"/>
    </location>
</feature>
<feature type="compositionally biased region" description="Low complexity" evidence="14">
    <location>
        <begin position="128"/>
        <end position="141"/>
    </location>
</feature>
<keyword evidence="6 13" id="KW-0175">Coiled coil</keyword>
<evidence type="ECO:0000256" key="13">
    <source>
        <dbReference type="SAM" id="Coils"/>
    </source>
</evidence>
<dbReference type="GO" id="GO:0005737">
    <property type="term" value="C:cytoplasm"/>
    <property type="evidence" value="ECO:0007669"/>
    <property type="project" value="UniProtKB-SubCell"/>
</dbReference>
<evidence type="ECO:0000256" key="6">
    <source>
        <dbReference type="ARBA" id="ARBA00023054"/>
    </source>
</evidence>